<feature type="signal peptide" evidence="2">
    <location>
        <begin position="1"/>
        <end position="19"/>
    </location>
</feature>
<name>A0A1I7SBC0_BURXY</name>
<reference evidence="4" key="1">
    <citation type="submission" date="2016-11" db="UniProtKB">
        <authorList>
            <consortium name="WormBaseParasite"/>
        </authorList>
    </citation>
    <scope>IDENTIFICATION</scope>
</reference>
<keyword evidence="2" id="KW-0732">Signal</keyword>
<proteinExistence type="predicted"/>
<evidence type="ECO:0000256" key="1">
    <source>
        <dbReference type="SAM" id="MobiDB-lite"/>
    </source>
</evidence>
<organism evidence="3 4">
    <name type="scientific">Bursaphelenchus xylophilus</name>
    <name type="common">Pinewood nematode worm</name>
    <name type="synonym">Aphelenchoides xylophilus</name>
    <dbReference type="NCBI Taxonomy" id="6326"/>
    <lineage>
        <taxon>Eukaryota</taxon>
        <taxon>Metazoa</taxon>
        <taxon>Ecdysozoa</taxon>
        <taxon>Nematoda</taxon>
        <taxon>Chromadorea</taxon>
        <taxon>Rhabditida</taxon>
        <taxon>Tylenchina</taxon>
        <taxon>Tylenchomorpha</taxon>
        <taxon>Aphelenchoidea</taxon>
        <taxon>Aphelenchoididae</taxon>
        <taxon>Bursaphelenchus</taxon>
    </lineage>
</organism>
<feature type="region of interest" description="Disordered" evidence="1">
    <location>
        <begin position="58"/>
        <end position="78"/>
    </location>
</feature>
<evidence type="ECO:0000256" key="2">
    <source>
        <dbReference type="SAM" id="SignalP"/>
    </source>
</evidence>
<feature type="chain" id="PRO_5009305789" evidence="2">
    <location>
        <begin position="20"/>
        <end position="172"/>
    </location>
</feature>
<dbReference type="Proteomes" id="UP000095284">
    <property type="component" value="Unplaced"/>
</dbReference>
<sequence>MNSFLVCVALFSSLTMVHSTEIHSWPVFTGWPGFGLLGYYGRRNGPYHFMNIRPATAKTTRQASSTTTTTLPTTTTTAAPITSTATKAKSLDDSTAFSPSTVAAKAVATTAPTVAEKKTSTFVSTTAQPSPLTRPPVKLFLDKAETKKPTATIVPVGASKDVTTSKKETPKK</sequence>
<evidence type="ECO:0000313" key="4">
    <source>
        <dbReference type="WBParaSite" id="BXY_1031800.1"/>
    </source>
</evidence>
<dbReference type="AlphaFoldDB" id="A0A1I7SBC0"/>
<accession>A0A1I7SBC0</accession>
<dbReference type="WBParaSite" id="BXY_1031800.1">
    <property type="protein sequence ID" value="BXY_1031800.1"/>
    <property type="gene ID" value="BXY_1031800"/>
</dbReference>
<protein>
    <submittedName>
        <fullName evidence="4">Secreted protein</fullName>
    </submittedName>
</protein>
<evidence type="ECO:0000313" key="3">
    <source>
        <dbReference type="Proteomes" id="UP000095284"/>
    </source>
</evidence>